<name>A0ABZ2LS84_9BACT</name>
<evidence type="ECO:0000259" key="2">
    <source>
        <dbReference type="Pfam" id="PF08327"/>
    </source>
</evidence>
<feature type="domain" description="Activator of Hsp90 ATPase homologue 1/2-like C-terminal" evidence="2">
    <location>
        <begin position="36"/>
        <end position="148"/>
    </location>
</feature>
<dbReference type="Pfam" id="PF08327">
    <property type="entry name" value="AHSA1"/>
    <property type="match status" value="1"/>
</dbReference>
<accession>A0ABZ2LS84</accession>
<proteinExistence type="inferred from homology"/>
<dbReference type="SUPFAM" id="SSF55961">
    <property type="entry name" value="Bet v1-like"/>
    <property type="match status" value="1"/>
</dbReference>
<dbReference type="InterPro" id="IPR023393">
    <property type="entry name" value="START-like_dom_sf"/>
</dbReference>
<dbReference type="RefSeq" id="WP_394821632.1">
    <property type="nucleotide sequence ID" value="NZ_CP089984.1"/>
</dbReference>
<dbReference type="Gene3D" id="3.30.530.20">
    <property type="match status" value="1"/>
</dbReference>
<keyword evidence="4" id="KW-1185">Reference proteome</keyword>
<evidence type="ECO:0000313" key="4">
    <source>
        <dbReference type="Proteomes" id="UP001370348"/>
    </source>
</evidence>
<dbReference type="InterPro" id="IPR013538">
    <property type="entry name" value="ASHA1/2-like_C"/>
</dbReference>
<dbReference type="Proteomes" id="UP001370348">
    <property type="component" value="Chromosome"/>
</dbReference>
<gene>
    <name evidence="3" type="ORF">LZC94_29695</name>
</gene>
<sequence length="215" mass="23472">MKIDVVRYIGAVTREVRESEQNGRPARVVVASRTYDTSIEDLWDAITNPERIPRWFLPVTGDLRAGGRYQLQGNAGGEITECAPPRRFSLTWVYAETTSWVAVTLKEVSKGTRLELEHTTYVDDHWNQFGPGATGVGWDLAITGLGHHLATGAAVDPKDAAEWPLSEEGKDFARRSSDDWCRAAIASGTDPAVAKASAARTTAFYTGEGEPPAHT</sequence>
<dbReference type="CDD" id="cd08899">
    <property type="entry name" value="SRPBCC_CalC_Aha1-like_6"/>
    <property type="match status" value="1"/>
</dbReference>
<evidence type="ECO:0000256" key="1">
    <source>
        <dbReference type="ARBA" id="ARBA00006817"/>
    </source>
</evidence>
<reference evidence="3 4" key="1">
    <citation type="submission" date="2021-12" db="EMBL/GenBank/DDBJ databases">
        <title>Discovery of the Pendulisporaceae a myxobacterial family with distinct sporulation behavior and unique specialized metabolism.</title>
        <authorList>
            <person name="Garcia R."/>
            <person name="Popoff A."/>
            <person name="Bader C.D."/>
            <person name="Loehr J."/>
            <person name="Walesch S."/>
            <person name="Walt C."/>
            <person name="Boldt J."/>
            <person name="Bunk B."/>
            <person name="Haeckl F.J.F.P.J."/>
            <person name="Gunesch A.P."/>
            <person name="Birkelbach J."/>
            <person name="Nuebel U."/>
            <person name="Pietschmann T."/>
            <person name="Bach T."/>
            <person name="Mueller R."/>
        </authorList>
    </citation>
    <scope>NUCLEOTIDE SEQUENCE [LARGE SCALE GENOMIC DNA]</scope>
    <source>
        <strain evidence="3 4">MSr11954</strain>
    </source>
</reference>
<comment type="similarity">
    <text evidence="1">Belongs to the AHA1 family.</text>
</comment>
<dbReference type="EMBL" id="CP089984">
    <property type="protein sequence ID" value="WXB12015.1"/>
    <property type="molecule type" value="Genomic_DNA"/>
</dbReference>
<organism evidence="3 4">
    <name type="scientific">Pendulispora albinea</name>
    <dbReference type="NCBI Taxonomy" id="2741071"/>
    <lineage>
        <taxon>Bacteria</taxon>
        <taxon>Pseudomonadati</taxon>
        <taxon>Myxococcota</taxon>
        <taxon>Myxococcia</taxon>
        <taxon>Myxococcales</taxon>
        <taxon>Sorangiineae</taxon>
        <taxon>Pendulisporaceae</taxon>
        <taxon>Pendulispora</taxon>
    </lineage>
</organism>
<protein>
    <submittedName>
        <fullName evidence="3">SRPBCC family protein</fullName>
    </submittedName>
</protein>
<evidence type="ECO:0000313" key="3">
    <source>
        <dbReference type="EMBL" id="WXB12015.1"/>
    </source>
</evidence>